<dbReference type="OrthoDB" id="52503at2759"/>
<name>A0A9N8DPK2_9STRA</name>
<reference evidence="3" key="1">
    <citation type="submission" date="2020-06" db="EMBL/GenBank/DDBJ databases">
        <authorList>
            <consortium name="Plant Systems Biology data submission"/>
        </authorList>
    </citation>
    <scope>NUCLEOTIDE SEQUENCE</scope>
    <source>
        <strain evidence="3">D6</strain>
    </source>
</reference>
<keyword evidence="4" id="KW-1185">Reference proteome</keyword>
<evidence type="ECO:0000256" key="1">
    <source>
        <dbReference type="SAM" id="MobiDB-lite"/>
    </source>
</evidence>
<feature type="compositionally biased region" description="Acidic residues" evidence="1">
    <location>
        <begin position="254"/>
        <end position="283"/>
    </location>
</feature>
<organism evidence="3 4">
    <name type="scientific">Seminavis robusta</name>
    <dbReference type="NCBI Taxonomy" id="568900"/>
    <lineage>
        <taxon>Eukaryota</taxon>
        <taxon>Sar</taxon>
        <taxon>Stramenopiles</taxon>
        <taxon>Ochrophyta</taxon>
        <taxon>Bacillariophyta</taxon>
        <taxon>Bacillariophyceae</taxon>
        <taxon>Bacillariophycidae</taxon>
        <taxon>Naviculales</taxon>
        <taxon>Naviculaceae</taxon>
        <taxon>Seminavis</taxon>
    </lineage>
</organism>
<keyword evidence="2" id="KW-0812">Transmembrane</keyword>
<gene>
    <name evidence="3" type="ORF">SEMRO_266_G103010.1</name>
</gene>
<sequence>MASKVQTAIATASVLHDLESGQLPNLANERRENEWFPQFGIVTLLTLALGAVSITFNILSILFVGTSVVYVAGIVAILVAPIVMKNQMEMEDKGGLRRVHNRLRENVNVLSSENTKLCGHVNDLVKQVKSLKHVEEELGTIAQENEQDVETLVKLVKENGEITKAITKATKAQAVAQIVDVFLDSDRDESSSLDEKEIQMLSYRLGNLHGIQVNQELFQQKAKEDSSMPGILAILHASFKADVEPDDKVFVIFEEDESGENAEDESPENGEDEYAEQKEDESGEKEGYGSPEMAEVGSPEEAEDEAAKQEED</sequence>
<feature type="transmembrane region" description="Helical" evidence="2">
    <location>
        <begin position="62"/>
        <end position="83"/>
    </location>
</feature>
<keyword evidence="2" id="KW-1133">Transmembrane helix</keyword>
<accession>A0A9N8DPK2</accession>
<dbReference type="Proteomes" id="UP001153069">
    <property type="component" value="Unassembled WGS sequence"/>
</dbReference>
<evidence type="ECO:0000256" key="2">
    <source>
        <dbReference type="SAM" id="Phobius"/>
    </source>
</evidence>
<feature type="transmembrane region" description="Helical" evidence="2">
    <location>
        <begin position="35"/>
        <end position="56"/>
    </location>
</feature>
<evidence type="ECO:0000313" key="3">
    <source>
        <dbReference type="EMBL" id="CAB9506407.1"/>
    </source>
</evidence>
<feature type="region of interest" description="Disordered" evidence="1">
    <location>
        <begin position="254"/>
        <end position="312"/>
    </location>
</feature>
<dbReference type="EMBL" id="CAICTM010000265">
    <property type="protein sequence ID" value="CAB9506407.1"/>
    <property type="molecule type" value="Genomic_DNA"/>
</dbReference>
<evidence type="ECO:0000313" key="4">
    <source>
        <dbReference type="Proteomes" id="UP001153069"/>
    </source>
</evidence>
<keyword evidence="2" id="KW-0472">Membrane</keyword>
<proteinExistence type="predicted"/>
<protein>
    <submittedName>
        <fullName evidence="3">Uncharacterized protein</fullName>
    </submittedName>
</protein>
<dbReference type="AlphaFoldDB" id="A0A9N8DPK2"/>
<comment type="caution">
    <text evidence="3">The sequence shown here is derived from an EMBL/GenBank/DDBJ whole genome shotgun (WGS) entry which is preliminary data.</text>
</comment>